<dbReference type="RefSeq" id="WP_093327314.1">
    <property type="nucleotide sequence ID" value="NZ_AP027363.1"/>
</dbReference>
<evidence type="ECO:0000313" key="1">
    <source>
        <dbReference type="EMBL" id="SES80424.1"/>
    </source>
</evidence>
<organism evidence="1 2">
    <name type="scientific">Thalassotalea agarivorans</name>
    <name type="common">Thalassomonas agarivorans</name>
    <dbReference type="NCBI Taxonomy" id="349064"/>
    <lineage>
        <taxon>Bacteria</taxon>
        <taxon>Pseudomonadati</taxon>
        <taxon>Pseudomonadota</taxon>
        <taxon>Gammaproteobacteria</taxon>
        <taxon>Alteromonadales</taxon>
        <taxon>Colwelliaceae</taxon>
        <taxon>Thalassotalea</taxon>
    </lineage>
</organism>
<reference evidence="1 2" key="1">
    <citation type="submission" date="2016-10" db="EMBL/GenBank/DDBJ databases">
        <authorList>
            <person name="de Groot N.N."/>
        </authorList>
    </citation>
    <scope>NUCLEOTIDE SEQUENCE [LARGE SCALE GENOMIC DNA]</scope>
    <source>
        <strain evidence="1 2">DSM 19706</strain>
    </source>
</reference>
<proteinExistence type="predicted"/>
<name>A0A1H9ZFW5_THASX</name>
<dbReference type="PROSITE" id="PS51257">
    <property type="entry name" value="PROKAR_LIPOPROTEIN"/>
    <property type="match status" value="1"/>
</dbReference>
<keyword evidence="2" id="KW-1185">Reference proteome</keyword>
<dbReference type="Proteomes" id="UP000199308">
    <property type="component" value="Unassembled WGS sequence"/>
</dbReference>
<evidence type="ECO:0000313" key="2">
    <source>
        <dbReference type="Proteomes" id="UP000199308"/>
    </source>
</evidence>
<dbReference type="EMBL" id="FOHK01000002">
    <property type="protein sequence ID" value="SES80424.1"/>
    <property type="molecule type" value="Genomic_DNA"/>
</dbReference>
<dbReference type="OrthoDB" id="7062138at2"/>
<gene>
    <name evidence="1" type="ORF">SAMN05660429_00433</name>
</gene>
<accession>A0A1H9ZFW5</accession>
<sequence length="199" mass="21558">MNKLAAIAGVILLACTFLLWGLAGSSLNPYVTKRISELAPIATGKTATIDNVDINEFEGKANLYHLVFRHDDGSVALSIDDIKMKIDVDSLKEDVITVKEVVLVNTVYDNTGNNDTVEQMIANIDSYLANNKQTGYQPTVAIKRVSLRGTAPKVGSSALSTTLSAKNAPISKTEIPNGLPVEESFLRALRQVLVKVREE</sequence>
<protein>
    <submittedName>
        <fullName evidence="1">Uncharacterized protein</fullName>
    </submittedName>
</protein>
<dbReference type="AlphaFoldDB" id="A0A1H9ZFW5"/>
<dbReference type="STRING" id="349064.SAMN05660429_00433"/>